<keyword evidence="4" id="KW-0238">DNA-binding</keyword>
<protein>
    <submittedName>
        <fullName evidence="4">Starvation-inducible DNA-binding protein</fullName>
    </submittedName>
</protein>
<dbReference type="PANTHER" id="PTHR42932">
    <property type="entry name" value="GENERAL STRESS PROTEIN 20U"/>
    <property type="match status" value="1"/>
</dbReference>
<evidence type="ECO:0000256" key="2">
    <source>
        <dbReference type="RuleBase" id="RU003875"/>
    </source>
</evidence>
<dbReference type="InterPro" id="IPR012347">
    <property type="entry name" value="Ferritin-like"/>
</dbReference>
<dbReference type="Proteomes" id="UP000294498">
    <property type="component" value="Unassembled WGS sequence"/>
</dbReference>
<dbReference type="InterPro" id="IPR002177">
    <property type="entry name" value="DPS_DNA-bd"/>
</dbReference>
<dbReference type="InterPro" id="IPR008331">
    <property type="entry name" value="Ferritin_DPS_dom"/>
</dbReference>
<accession>A0A4R8DX12</accession>
<proteinExistence type="inferred from homology"/>
<evidence type="ECO:0000256" key="1">
    <source>
        <dbReference type="ARBA" id="ARBA00009497"/>
    </source>
</evidence>
<dbReference type="GO" id="GO:0008199">
    <property type="term" value="F:ferric iron binding"/>
    <property type="evidence" value="ECO:0007669"/>
    <property type="project" value="InterPro"/>
</dbReference>
<dbReference type="PROSITE" id="PS00819">
    <property type="entry name" value="DPS_2"/>
    <property type="match status" value="1"/>
</dbReference>
<organism evidence="4 5">
    <name type="scientific">Dinghuibacter silviterrae</name>
    <dbReference type="NCBI Taxonomy" id="1539049"/>
    <lineage>
        <taxon>Bacteria</taxon>
        <taxon>Pseudomonadati</taxon>
        <taxon>Bacteroidota</taxon>
        <taxon>Chitinophagia</taxon>
        <taxon>Chitinophagales</taxon>
        <taxon>Chitinophagaceae</taxon>
        <taxon>Dinghuibacter</taxon>
    </lineage>
</organism>
<comment type="similarity">
    <text evidence="1 2">Belongs to the Dps family.</text>
</comment>
<reference evidence="4 5" key="1">
    <citation type="submission" date="2019-03" db="EMBL/GenBank/DDBJ databases">
        <title>Genomic Encyclopedia of Type Strains, Phase IV (KMG-IV): sequencing the most valuable type-strain genomes for metagenomic binning, comparative biology and taxonomic classification.</title>
        <authorList>
            <person name="Goeker M."/>
        </authorList>
    </citation>
    <scope>NUCLEOTIDE SEQUENCE [LARGE SCALE GENOMIC DNA]</scope>
    <source>
        <strain evidence="4 5">DSM 100059</strain>
    </source>
</reference>
<dbReference type="GO" id="GO:0016722">
    <property type="term" value="F:oxidoreductase activity, acting on metal ions"/>
    <property type="evidence" value="ECO:0007669"/>
    <property type="project" value="InterPro"/>
</dbReference>
<dbReference type="EMBL" id="SODV01000001">
    <property type="protein sequence ID" value="TDX01751.1"/>
    <property type="molecule type" value="Genomic_DNA"/>
</dbReference>
<dbReference type="PROSITE" id="PS00818">
    <property type="entry name" value="DPS_1"/>
    <property type="match status" value="1"/>
</dbReference>
<dbReference type="PIRSF" id="PIRSF005900">
    <property type="entry name" value="Dps"/>
    <property type="match status" value="1"/>
</dbReference>
<feature type="domain" description="Ferritin/DPS" evidence="3">
    <location>
        <begin position="32"/>
        <end position="170"/>
    </location>
</feature>
<dbReference type="AlphaFoldDB" id="A0A4R8DX12"/>
<evidence type="ECO:0000313" key="5">
    <source>
        <dbReference type="Proteomes" id="UP000294498"/>
    </source>
</evidence>
<comment type="caution">
    <text evidence="4">The sequence shown here is derived from an EMBL/GenBank/DDBJ whole genome shotgun (WGS) entry which is preliminary data.</text>
</comment>
<keyword evidence="5" id="KW-1185">Reference proteome</keyword>
<evidence type="ECO:0000259" key="3">
    <source>
        <dbReference type="Pfam" id="PF00210"/>
    </source>
</evidence>
<name>A0A4R8DX12_9BACT</name>
<dbReference type="Pfam" id="PF00210">
    <property type="entry name" value="Ferritin"/>
    <property type="match status" value="1"/>
</dbReference>
<dbReference type="PRINTS" id="PR01346">
    <property type="entry name" value="HELNAPAPROT"/>
</dbReference>
<dbReference type="GO" id="GO:0003677">
    <property type="term" value="F:DNA binding"/>
    <property type="evidence" value="ECO:0007669"/>
    <property type="project" value="UniProtKB-KW"/>
</dbReference>
<dbReference type="RefSeq" id="WP_246073636.1">
    <property type="nucleotide sequence ID" value="NZ_SODV01000001.1"/>
</dbReference>
<gene>
    <name evidence="4" type="ORF">EDB95_2793</name>
</gene>
<dbReference type="PANTHER" id="PTHR42932:SF1">
    <property type="entry name" value="GENERAL STRESS PROTEIN 20U"/>
    <property type="match status" value="1"/>
</dbReference>
<dbReference type="Gene3D" id="1.20.1260.10">
    <property type="match status" value="1"/>
</dbReference>
<dbReference type="InterPro" id="IPR009078">
    <property type="entry name" value="Ferritin-like_SF"/>
</dbReference>
<sequence length="170" mass="19807">MSTNTSVVEKHHPTVSANTGILPKNSEAVALILNTLLSDEQVLYAKIRNYHWNVEGPSFMELHKFYESMYEAIADQIDDVAERVRKIGHFAEGRLKDFIELSHLEEGEYTKDPREQQKNLLDDHETITRFIREHVDEIADKYRDAGSNDFLIGVMKEHEKWAWFLRAYLG</sequence>
<dbReference type="SUPFAM" id="SSF47240">
    <property type="entry name" value="Ferritin-like"/>
    <property type="match status" value="1"/>
</dbReference>
<dbReference type="CDD" id="cd01043">
    <property type="entry name" value="DPS"/>
    <property type="match status" value="1"/>
</dbReference>
<dbReference type="InterPro" id="IPR023188">
    <property type="entry name" value="DPS_DNA-bd_CS"/>
</dbReference>
<evidence type="ECO:0000313" key="4">
    <source>
        <dbReference type="EMBL" id="TDX01751.1"/>
    </source>
</evidence>